<protein>
    <submittedName>
        <fullName evidence="1">Uncharacterized protein</fullName>
    </submittedName>
</protein>
<comment type="caution">
    <text evidence="1">The sequence shown here is derived from an EMBL/GenBank/DDBJ whole genome shotgun (WGS) entry which is preliminary data.</text>
</comment>
<accession>A0AA39L7D7</accession>
<name>A0AA39L7D7_SARSR</name>
<gene>
    <name evidence="1" type="ORF">NLU13_5165</name>
</gene>
<sequence>MCVRNVIEYKCKHQIPRGGYTRCFREQCPGRRDEMSFDADNCPNCEAKKRIRSSRWCPVGCNCTVM</sequence>
<evidence type="ECO:0000313" key="2">
    <source>
        <dbReference type="Proteomes" id="UP001175261"/>
    </source>
</evidence>
<proteinExistence type="predicted"/>
<dbReference type="Proteomes" id="UP001175261">
    <property type="component" value="Unassembled WGS sequence"/>
</dbReference>
<evidence type="ECO:0000313" key="1">
    <source>
        <dbReference type="EMBL" id="KAK0386852.1"/>
    </source>
</evidence>
<organism evidence="1 2">
    <name type="scientific">Sarocladium strictum</name>
    <name type="common">Black bundle disease fungus</name>
    <name type="synonym">Acremonium strictum</name>
    <dbReference type="NCBI Taxonomy" id="5046"/>
    <lineage>
        <taxon>Eukaryota</taxon>
        <taxon>Fungi</taxon>
        <taxon>Dikarya</taxon>
        <taxon>Ascomycota</taxon>
        <taxon>Pezizomycotina</taxon>
        <taxon>Sordariomycetes</taxon>
        <taxon>Hypocreomycetidae</taxon>
        <taxon>Hypocreales</taxon>
        <taxon>Sarocladiaceae</taxon>
        <taxon>Sarocladium</taxon>
    </lineage>
</organism>
<reference evidence="1" key="1">
    <citation type="submission" date="2022-10" db="EMBL/GenBank/DDBJ databases">
        <title>Determination and structural analysis of whole genome sequence of Sarocladium strictum F4-1.</title>
        <authorList>
            <person name="Hu L."/>
            <person name="Jiang Y."/>
        </authorList>
    </citation>
    <scope>NUCLEOTIDE SEQUENCE</scope>
    <source>
        <strain evidence="1">F4-1</strain>
    </source>
</reference>
<keyword evidence="2" id="KW-1185">Reference proteome</keyword>
<dbReference type="AlphaFoldDB" id="A0AA39L7D7"/>
<dbReference type="EMBL" id="JAPDFR010000004">
    <property type="protein sequence ID" value="KAK0386852.1"/>
    <property type="molecule type" value="Genomic_DNA"/>
</dbReference>